<dbReference type="PANTHER" id="PTHR36933:SF1">
    <property type="entry name" value="SLL0788 PROTEIN"/>
    <property type="match status" value="1"/>
</dbReference>
<dbReference type="Pfam" id="PF03713">
    <property type="entry name" value="DUF305"/>
    <property type="match status" value="1"/>
</dbReference>
<protein>
    <submittedName>
        <fullName evidence="3">DUF305 domain-containing protein</fullName>
    </submittedName>
</protein>
<dbReference type="SUPFAM" id="SSF82171">
    <property type="entry name" value="DPP6 N-terminal domain-like"/>
    <property type="match status" value="1"/>
</dbReference>
<dbReference type="EMBL" id="PIPP01000007">
    <property type="protein sequence ID" value="RUO34409.1"/>
    <property type="molecule type" value="Genomic_DNA"/>
</dbReference>
<sequence>MSQARRLLRPSPLLLAIAAASCFSVALADVPIIQPGKPGQPSRQISAEEAVQLVGARYSAADVEFMQGMLPHHQQALDMTVLLAERTSSNEMIELADRIERTQQDEIEFMRQWLNERGENVPDTDWRQHDEHAHDGHHGHHDMKGMATPEQMADLAAATGPDFDRMFLELMIKHHEGALSMVDDLLKQRGSAQVPEMFEFVNDINNDQKAEIERMVLMLAGYSPDPRAGLAAGFRDAGEAIWNMELLAALPKPVGFYDSENPAGLPESRLRELAQAASDTEDGEEADSKDTEGRPALLDFANTDMAFSGDTLVVGSYHGFKIFDIANKGQPELISAVVCPGGQGDVSVVGDLLIMSVEQGQGRLDCGLKGVAGSVSEERFRGLRIFDISDLTMPVQVGAVQTCRGSHTHTVVSGPDEENRLIVYNSATSFVREDEELEGCLNENPYRDERTALFRIDVIEIPIDRPEDSRIIHSPAVFADTETGNPAGLWERGDHGPGTQTTSETNHCHDITVYPEAGIAAGACSGNGILFDISDPVNPVRIDDVVDPGFAYWHSATFSNDGSKVIFTDEWGGGTRPRCKASDPRTWGANAIYDIVDQKLVFQSYYKMPAPQTETENCVAHNGSLLPIPGRDVMVQAWYQGGISVFDFTDSANPREVAYFDRGPIDEEALVTGGYWSAYWYRGAVYGTEIVRGLDVLLLLPSEYLSENELAAAALVDKGEAFNPQLQAFLSWPEEPVVARAYQDQLARDNRLSSEQMTQMNSLLDQAQQALDSGNKNGGLATRLSALAADFNEAAGEYEGLDRQRMSELSKTLDGVATRLR</sequence>
<organism evidence="3 4">
    <name type="scientific">Aliidiomarina shirensis</name>
    <dbReference type="NCBI Taxonomy" id="1048642"/>
    <lineage>
        <taxon>Bacteria</taxon>
        <taxon>Pseudomonadati</taxon>
        <taxon>Pseudomonadota</taxon>
        <taxon>Gammaproteobacteria</taxon>
        <taxon>Alteromonadales</taxon>
        <taxon>Idiomarinaceae</taxon>
        <taxon>Aliidiomarina</taxon>
    </lineage>
</organism>
<evidence type="ECO:0000313" key="3">
    <source>
        <dbReference type="EMBL" id="RUO34409.1"/>
    </source>
</evidence>
<dbReference type="RefSeq" id="WP_126809041.1">
    <property type="nucleotide sequence ID" value="NZ_PIPP01000007.1"/>
</dbReference>
<reference evidence="4" key="1">
    <citation type="journal article" date="2018" name="Front. Microbiol.">
        <title>Genome-Based Analysis Reveals the Taxonomy and Diversity of the Family Idiomarinaceae.</title>
        <authorList>
            <person name="Liu Y."/>
            <person name="Lai Q."/>
            <person name="Shao Z."/>
        </authorList>
    </citation>
    <scope>NUCLEOTIDE SEQUENCE [LARGE SCALE GENOMIC DNA]</scope>
    <source>
        <strain evidence="4">AIS</strain>
    </source>
</reference>
<proteinExistence type="predicted"/>
<dbReference type="Proteomes" id="UP000286934">
    <property type="component" value="Unassembled WGS sequence"/>
</dbReference>
<evidence type="ECO:0000259" key="2">
    <source>
        <dbReference type="Pfam" id="PF03713"/>
    </source>
</evidence>
<dbReference type="InterPro" id="IPR012347">
    <property type="entry name" value="Ferritin-like"/>
</dbReference>
<feature type="chain" id="PRO_5019275567" evidence="1">
    <location>
        <begin position="29"/>
        <end position="821"/>
    </location>
</feature>
<dbReference type="InterPro" id="IPR005183">
    <property type="entry name" value="DUF305_CopM-like"/>
</dbReference>
<feature type="domain" description="DUF305" evidence="2">
    <location>
        <begin position="62"/>
        <end position="218"/>
    </location>
</feature>
<dbReference type="AlphaFoldDB" id="A0A432WL46"/>
<dbReference type="Gene3D" id="1.20.1260.10">
    <property type="match status" value="1"/>
</dbReference>
<evidence type="ECO:0000256" key="1">
    <source>
        <dbReference type="SAM" id="SignalP"/>
    </source>
</evidence>
<dbReference type="PANTHER" id="PTHR36933">
    <property type="entry name" value="SLL0788 PROTEIN"/>
    <property type="match status" value="1"/>
</dbReference>
<dbReference type="OrthoDB" id="8603558at2"/>
<keyword evidence="1" id="KW-0732">Signal</keyword>
<dbReference type="PROSITE" id="PS51257">
    <property type="entry name" value="PROKAR_LIPOPROTEIN"/>
    <property type="match status" value="1"/>
</dbReference>
<accession>A0A432WL46</accession>
<keyword evidence="4" id="KW-1185">Reference proteome</keyword>
<name>A0A432WL46_9GAMM</name>
<gene>
    <name evidence="3" type="ORF">CWE13_12355</name>
</gene>
<feature type="signal peptide" evidence="1">
    <location>
        <begin position="1"/>
        <end position="28"/>
    </location>
</feature>
<comment type="caution">
    <text evidence="3">The sequence shown here is derived from an EMBL/GenBank/DDBJ whole genome shotgun (WGS) entry which is preliminary data.</text>
</comment>
<evidence type="ECO:0000313" key="4">
    <source>
        <dbReference type="Proteomes" id="UP000286934"/>
    </source>
</evidence>